<evidence type="ECO:0000313" key="5">
    <source>
        <dbReference type="EMBL" id="NJP94849.1"/>
    </source>
</evidence>
<dbReference type="InterPro" id="IPR013341">
    <property type="entry name" value="Mandelate_racemase_N_dom"/>
</dbReference>
<dbReference type="PANTHER" id="PTHR13794:SF58">
    <property type="entry name" value="MITOCHONDRIAL ENOLASE SUPERFAMILY MEMBER 1"/>
    <property type="match status" value="1"/>
</dbReference>
<gene>
    <name evidence="5" type="ORF">HCN51_36360</name>
</gene>
<name>A0ABX1BGI2_9ACTN</name>
<dbReference type="SMART" id="SM00922">
    <property type="entry name" value="MR_MLE"/>
    <property type="match status" value="1"/>
</dbReference>
<dbReference type="Pfam" id="PF13378">
    <property type="entry name" value="MR_MLE_C"/>
    <property type="match status" value="1"/>
</dbReference>
<dbReference type="InterPro" id="IPR029065">
    <property type="entry name" value="Enolase_C-like"/>
</dbReference>
<comment type="caution">
    <text evidence="5">The sequence shown here is derived from an EMBL/GenBank/DDBJ whole genome shotgun (WGS) entry which is preliminary data.</text>
</comment>
<sequence>MKIDNVAARLVVVPLGAARGGSGATSVQVLHVTVHDTDGASGTGFTYALTGGIEGAHAILTSLYTPAVTGLDPLDWERTWHRLWAATHRVGRGVALPALSALDIAMWDLRARRAGLPLFRLLGAHRDTVPIYGSGRATHQMSDDDLVAGALSYVEEGYRAVKLRAGVHGVEADVRRVARVREAVGPEIVIMVDCNERLTAADAQRLGHRLGEHDVAWMEEPLPSDDVRGHALLAARCPVPIAVGEHLLGRFEAKQYLDEGACAVLMPDAPLAGGISECLRIATLAEAASVAISPHFLPELHVHLAAAAKSATYVEHFPLIDDLLAETLTVRDGMAVPPDRPGHGMRWNPEALDHYTVKG</sequence>
<keyword evidence="2" id="KW-0479">Metal-binding</keyword>
<dbReference type="Gene3D" id="3.20.20.120">
    <property type="entry name" value="Enolase-like C-terminal domain"/>
    <property type="match status" value="1"/>
</dbReference>
<evidence type="ECO:0000256" key="3">
    <source>
        <dbReference type="ARBA" id="ARBA00022842"/>
    </source>
</evidence>
<feature type="domain" description="Mandelate racemase/muconate lactonizing enzyme C-terminal" evidence="4">
    <location>
        <begin position="143"/>
        <end position="240"/>
    </location>
</feature>
<dbReference type="CDD" id="cd03316">
    <property type="entry name" value="MR_like"/>
    <property type="match status" value="1"/>
</dbReference>
<dbReference type="SFLD" id="SFLDG00179">
    <property type="entry name" value="mandelate_racemase"/>
    <property type="match status" value="1"/>
</dbReference>
<dbReference type="InterPro" id="IPR013342">
    <property type="entry name" value="Mandelate_racemase_C"/>
</dbReference>
<evidence type="ECO:0000256" key="2">
    <source>
        <dbReference type="ARBA" id="ARBA00022723"/>
    </source>
</evidence>
<keyword evidence="3" id="KW-0460">Magnesium</keyword>
<dbReference type="InterPro" id="IPR029017">
    <property type="entry name" value="Enolase-like_N"/>
</dbReference>
<dbReference type="InterPro" id="IPR036849">
    <property type="entry name" value="Enolase-like_C_sf"/>
</dbReference>
<keyword evidence="6" id="KW-1185">Reference proteome</keyword>
<dbReference type="PROSITE" id="PS00909">
    <property type="entry name" value="MR_MLE_2"/>
    <property type="match status" value="1"/>
</dbReference>
<dbReference type="Gene3D" id="3.30.390.10">
    <property type="entry name" value="Enolase-like, N-terminal domain"/>
    <property type="match status" value="1"/>
</dbReference>
<dbReference type="SFLD" id="SFLDS00001">
    <property type="entry name" value="Enolase"/>
    <property type="match status" value="1"/>
</dbReference>
<comment type="cofactor">
    <cofactor evidence="1">
        <name>Mg(2+)</name>
        <dbReference type="ChEBI" id="CHEBI:18420"/>
    </cofactor>
</comment>
<dbReference type="SUPFAM" id="SSF54826">
    <property type="entry name" value="Enolase N-terminal domain-like"/>
    <property type="match status" value="1"/>
</dbReference>
<evidence type="ECO:0000259" key="4">
    <source>
        <dbReference type="SMART" id="SM00922"/>
    </source>
</evidence>
<dbReference type="SUPFAM" id="SSF51604">
    <property type="entry name" value="Enolase C-terminal domain-like"/>
    <property type="match status" value="1"/>
</dbReference>
<evidence type="ECO:0000313" key="6">
    <source>
        <dbReference type="Proteomes" id="UP000696294"/>
    </source>
</evidence>
<proteinExistence type="predicted"/>
<dbReference type="InterPro" id="IPR018110">
    <property type="entry name" value="Mandel_Rmase/mucon_lact_enz_CS"/>
</dbReference>
<dbReference type="InterPro" id="IPR046945">
    <property type="entry name" value="RHMD-like"/>
</dbReference>
<dbReference type="EMBL" id="JAATEP010000032">
    <property type="protein sequence ID" value="NJP94849.1"/>
    <property type="molecule type" value="Genomic_DNA"/>
</dbReference>
<dbReference type="Proteomes" id="UP000696294">
    <property type="component" value="Unassembled WGS sequence"/>
</dbReference>
<protein>
    <submittedName>
        <fullName evidence="5">Mandelate racemase/muconate lactonizing enzyme family protein</fullName>
    </submittedName>
</protein>
<reference evidence="5 6" key="1">
    <citation type="submission" date="2020-03" db="EMBL/GenBank/DDBJ databases">
        <title>WGS of actinomycetes isolated from Thailand.</title>
        <authorList>
            <person name="Thawai C."/>
        </authorList>
    </citation>
    <scope>NUCLEOTIDE SEQUENCE [LARGE SCALE GENOMIC DNA]</scope>
    <source>
        <strain evidence="5 6">FMUSA5-5</strain>
    </source>
</reference>
<dbReference type="PANTHER" id="PTHR13794">
    <property type="entry name" value="ENOLASE SUPERFAMILY, MANDELATE RACEMASE"/>
    <property type="match status" value="1"/>
</dbReference>
<organism evidence="5 6">
    <name type="scientific">Nonomuraea composti</name>
    <dbReference type="NCBI Taxonomy" id="2720023"/>
    <lineage>
        <taxon>Bacteria</taxon>
        <taxon>Bacillati</taxon>
        <taxon>Actinomycetota</taxon>
        <taxon>Actinomycetes</taxon>
        <taxon>Streptosporangiales</taxon>
        <taxon>Streptosporangiaceae</taxon>
        <taxon>Nonomuraea</taxon>
    </lineage>
</organism>
<accession>A0ABX1BGI2</accession>
<dbReference type="Pfam" id="PF02746">
    <property type="entry name" value="MR_MLE_N"/>
    <property type="match status" value="1"/>
</dbReference>
<evidence type="ECO:0000256" key="1">
    <source>
        <dbReference type="ARBA" id="ARBA00001946"/>
    </source>
</evidence>
<dbReference type="RefSeq" id="WP_168016038.1">
    <property type="nucleotide sequence ID" value="NZ_JAATEP010000032.1"/>
</dbReference>